<evidence type="ECO:0000313" key="8">
    <source>
        <dbReference type="Proteomes" id="UP000050525"/>
    </source>
</evidence>
<dbReference type="STRING" id="8496.A0A151LYA4"/>
<dbReference type="InterPro" id="IPR013783">
    <property type="entry name" value="Ig-like_fold"/>
</dbReference>
<dbReference type="PANTHER" id="PTHR11738">
    <property type="entry name" value="MHC CLASS I NK CELL RECEPTOR"/>
    <property type="match status" value="1"/>
</dbReference>
<dbReference type="SMART" id="SM00409">
    <property type="entry name" value="IG"/>
    <property type="match status" value="1"/>
</dbReference>
<dbReference type="GO" id="GO:0002764">
    <property type="term" value="P:immune response-regulating signaling pathway"/>
    <property type="evidence" value="ECO:0007669"/>
    <property type="project" value="TreeGrafter"/>
</dbReference>
<proteinExistence type="predicted"/>
<protein>
    <recommendedName>
        <fullName evidence="6">Ig-like domain-containing protein</fullName>
    </recommendedName>
</protein>
<dbReference type="Proteomes" id="UP000050525">
    <property type="component" value="Unassembled WGS sequence"/>
</dbReference>
<evidence type="ECO:0000313" key="7">
    <source>
        <dbReference type="EMBL" id="KYO17228.1"/>
    </source>
</evidence>
<dbReference type="PANTHER" id="PTHR11738:SF186">
    <property type="entry name" value="OSTEOCLAST-ASSOCIATED IMMUNOGLOBULIN-LIKE RECEPTOR"/>
    <property type="match status" value="1"/>
</dbReference>
<feature type="domain" description="Ig-like" evidence="6">
    <location>
        <begin position="20"/>
        <end position="87"/>
    </location>
</feature>
<dbReference type="EMBL" id="AKHW03007037">
    <property type="protein sequence ID" value="KYO17228.1"/>
    <property type="molecule type" value="Genomic_DNA"/>
</dbReference>
<dbReference type="Pfam" id="PF13895">
    <property type="entry name" value="Ig_2"/>
    <property type="match status" value="1"/>
</dbReference>
<evidence type="ECO:0000256" key="3">
    <source>
        <dbReference type="ARBA" id="ARBA00023180"/>
    </source>
</evidence>
<name>A0A151LYA4_ALLMI</name>
<dbReference type="SUPFAM" id="SSF48726">
    <property type="entry name" value="Immunoglobulin"/>
    <property type="match status" value="1"/>
</dbReference>
<comment type="caution">
    <text evidence="7">The sequence shown here is derived from an EMBL/GenBank/DDBJ whole genome shotgun (WGS) entry which is preliminary data.</text>
</comment>
<dbReference type="InterPro" id="IPR007110">
    <property type="entry name" value="Ig-like_dom"/>
</dbReference>
<accession>A0A151LYA4</accession>
<evidence type="ECO:0000256" key="1">
    <source>
        <dbReference type="ARBA" id="ARBA00022737"/>
    </source>
</evidence>
<dbReference type="Gene3D" id="2.60.40.10">
    <property type="entry name" value="Immunoglobulins"/>
    <property type="match status" value="1"/>
</dbReference>
<dbReference type="eggNOG" id="ENOG502TG3W">
    <property type="taxonomic scope" value="Eukaryota"/>
</dbReference>
<dbReference type="InterPro" id="IPR036179">
    <property type="entry name" value="Ig-like_dom_sf"/>
</dbReference>
<dbReference type="InterPro" id="IPR050412">
    <property type="entry name" value="Ig-like_Receptors_ImmuneReg"/>
</dbReference>
<keyword evidence="2" id="KW-1015">Disulfide bond</keyword>
<sequence length="136" mass="15033">MSVPCNYCLSFKAEQKYPKPFISVIPSQVVFLGGEITILCEGLHHDVKFYLYKDGSTPWSQQEVRGRNMSEFPITNMNQEDGGSYTCDYHPITAKNHWSHLSDPVELVVRGEGPSSTSPVSASPLARSSAGLHAED</sequence>
<reference evidence="7 8" key="1">
    <citation type="journal article" date="2012" name="Genome Biol.">
        <title>Sequencing three crocodilian genomes to illuminate the evolution of archosaurs and amniotes.</title>
        <authorList>
            <person name="St John J.A."/>
            <person name="Braun E.L."/>
            <person name="Isberg S.R."/>
            <person name="Miles L.G."/>
            <person name="Chong A.Y."/>
            <person name="Gongora J."/>
            <person name="Dalzell P."/>
            <person name="Moran C."/>
            <person name="Bed'hom B."/>
            <person name="Abzhanov A."/>
            <person name="Burgess S.C."/>
            <person name="Cooksey A.M."/>
            <person name="Castoe T.A."/>
            <person name="Crawford N.G."/>
            <person name="Densmore L.D."/>
            <person name="Drew J.C."/>
            <person name="Edwards S.V."/>
            <person name="Faircloth B.C."/>
            <person name="Fujita M.K."/>
            <person name="Greenwold M.J."/>
            <person name="Hoffmann F.G."/>
            <person name="Howard J.M."/>
            <person name="Iguchi T."/>
            <person name="Janes D.E."/>
            <person name="Khan S.Y."/>
            <person name="Kohno S."/>
            <person name="de Koning A.J."/>
            <person name="Lance S.L."/>
            <person name="McCarthy F.M."/>
            <person name="McCormack J.E."/>
            <person name="Merchant M.E."/>
            <person name="Peterson D.G."/>
            <person name="Pollock D.D."/>
            <person name="Pourmand N."/>
            <person name="Raney B.J."/>
            <person name="Roessler K.A."/>
            <person name="Sanford J.R."/>
            <person name="Sawyer R.H."/>
            <person name="Schmidt C.J."/>
            <person name="Triplett E.W."/>
            <person name="Tuberville T.D."/>
            <person name="Venegas-Anaya M."/>
            <person name="Howard J.T."/>
            <person name="Jarvis E.D."/>
            <person name="Guillette L.J.Jr."/>
            <person name="Glenn T.C."/>
            <person name="Green R.E."/>
            <person name="Ray D.A."/>
        </authorList>
    </citation>
    <scope>NUCLEOTIDE SEQUENCE [LARGE SCALE GENOMIC DNA]</scope>
    <source>
        <strain evidence="7">KSC_2009_1</strain>
    </source>
</reference>
<gene>
    <name evidence="7" type="ORF">Y1Q_0011009</name>
</gene>
<dbReference type="PROSITE" id="PS50835">
    <property type="entry name" value="IG_LIKE"/>
    <property type="match status" value="1"/>
</dbReference>
<evidence type="ECO:0000256" key="5">
    <source>
        <dbReference type="SAM" id="MobiDB-lite"/>
    </source>
</evidence>
<evidence type="ECO:0000256" key="2">
    <source>
        <dbReference type="ARBA" id="ARBA00023157"/>
    </source>
</evidence>
<organism evidence="7 8">
    <name type="scientific">Alligator mississippiensis</name>
    <name type="common">American alligator</name>
    <dbReference type="NCBI Taxonomy" id="8496"/>
    <lineage>
        <taxon>Eukaryota</taxon>
        <taxon>Metazoa</taxon>
        <taxon>Chordata</taxon>
        <taxon>Craniata</taxon>
        <taxon>Vertebrata</taxon>
        <taxon>Euteleostomi</taxon>
        <taxon>Archelosauria</taxon>
        <taxon>Archosauria</taxon>
        <taxon>Crocodylia</taxon>
        <taxon>Alligatoridae</taxon>
        <taxon>Alligatorinae</taxon>
        <taxon>Alligator</taxon>
    </lineage>
</organism>
<dbReference type="AlphaFoldDB" id="A0A151LYA4"/>
<evidence type="ECO:0000256" key="4">
    <source>
        <dbReference type="ARBA" id="ARBA00023319"/>
    </source>
</evidence>
<dbReference type="InterPro" id="IPR003599">
    <property type="entry name" value="Ig_sub"/>
</dbReference>
<keyword evidence="3" id="KW-0325">Glycoprotein</keyword>
<keyword evidence="1" id="KW-0677">Repeat</keyword>
<feature type="region of interest" description="Disordered" evidence="5">
    <location>
        <begin position="110"/>
        <end position="136"/>
    </location>
</feature>
<evidence type="ECO:0000259" key="6">
    <source>
        <dbReference type="PROSITE" id="PS50835"/>
    </source>
</evidence>
<keyword evidence="4" id="KW-0393">Immunoglobulin domain</keyword>
<keyword evidence="8" id="KW-1185">Reference proteome</keyword>
<dbReference type="FunFam" id="2.60.40.10:FF:000033">
    <property type="entry name" value="Killer cell immunoglobulin-like receptor"/>
    <property type="match status" value="1"/>
</dbReference>